<dbReference type="AlphaFoldDB" id="A0A1X6XIF4"/>
<dbReference type="RefSeq" id="WP_087007834.1">
    <property type="nucleotide sequence ID" value="NZ_FWFF01000017.1"/>
</dbReference>
<sequence length="169" mass="18932">MGRTMQVSDHVDIALDGESIWRQVADPAQMPRWSPENTGATVPEEHRPMRAGETFEGTNLRGRARWVTESVVTSSVPGCRFAFHVRRIGARRPQVGSSIATWIYDFDEIPGGTRVTETWIDGRVAWPNWVAALFDRVATGGTTFADFQRGNIRRTLSTMQSELEENGKP</sequence>
<dbReference type="Gene3D" id="3.30.530.20">
    <property type="match status" value="1"/>
</dbReference>
<protein>
    <submittedName>
        <fullName evidence="1">Uncharacterized protein</fullName>
    </submittedName>
</protein>
<proteinExistence type="predicted"/>
<dbReference type="EMBL" id="FWFF01000017">
    <property type="protein sequence ID" value="SLM99065.1"/>
    <property type="molecule type" value="Genomic_DNA"/>
</dbReference>
<name>A0A1X6XIF4_9MICO</name>
<evidence type="ECO:0000313" key="1">
    <source>
        <dbReference type="EMBL" id="SLM99065.1"/>
    </source>
</evidence>
<dbReference type="Pfam" id="PF10604">
    <property type="entry name" value="Polyketide_cyc2"/>
    <property type="match status" value="1"/>
</dbReference>
<dbReference type="CDD" id="cd07812">
    <property type="entry name" value="SRPBCC"/>
    <property type="match status" value="1"/>
</dbReference>
<dbReference type="Proteomes" id="UP000196581">
    <property type="component" value="Unassembled WGS sequence"/>
</dbReference>
<reference evidence="2" key="1">
    <citation type="submission" date="2017-02" db="EMBL/GenBank/DDBJ databases">
        <authorList>
            <person name="Dridi B."/>
        </authorList>
    </citation>
    <scope>NUCLEOTIDE SEQUENCE [LARGE SCALE GENOMIC DNA]</scope>
    <source>
        <strain evidence="2">B Co 03.10</strain>
    </source>
</reference>
<dbReference type="SUPFAM" id="SSF55961">
    <property type="entry name" value="Bet v1-like"/>
    <property type="match status" value="1"/>
</dbReference>
<dbReference type="InterPro" id="IPR023393">
    <property type="entry name" value="START-like_dom_sf"/>
</dbReference>
<evidence type="ECO:0000313" key="2">
    <source>
        <dbReference type="Proteomes" id="UP000196581"/>
    </source>
</evidence>
<organism evidence="1 2">
    <name type="scientific">Brevibacterium yomogidense</name>
    <dbReference type="NCBI Taxonomy" id="946573"/>
    <lineage>
        <taxon>Bacteria</taxon>
        <taxon>Bacillati</taxon>
        <taxon>Actinomycetota</taxon>
        <taxon>Actinomycetes</taxon>
        <taxon>Micrococcales</taxon>
        <taxon>Brevibacteriaceae</taxon>
        <taxon>Brevibacterium</taxon>
    </lineage>
</organism>
<keyword evidence="2" id="KW-1185">Reference proteome</keyword>
<accession>A0A1X6XIF4</accession>
<gene>
    <name evidence="1" type="ORF">FM105_10210</name>
</gene>
<dbReference type="InterPro" id="IPR019587">
    <property type="entry name" value="Polyketide_cyclase/dehydratase"/>
</dbReference>